<protein>
    <submittedName>
        <fullName evidence="1">Uncharacterized protein</fullName>
    </submittedName>
</protein>
<dbReference type="VEuPathDB" id="FungiDB:VP01_2400g4"/>
<dbReference type="AlphaFoldDB" id="A0A0L6V6V8"/>
<keyword evidence="2" id="KW-1185">Reference proteome</keyword>
<evidence type="ECO:0000313" key="1">
    <source>
        <dbReference type="EMBL" id="KNZ56449.1"/>
    </source>
</evidence>
<accession>A0A0L6V6V8</accession>
<sequence length="218" mass="25608">MKISGESEPVLVIQSSESSDFIWNFPSFPLGSRKDKQDKGTPRTSVLAVRKITSCLVHSKIWKRFYQMRLGIDFFSLEQWIQNAINKSERPASTSLKNRISEWLLIYLIYVDMIVTILPSPNHALVDRIQTFKRALTCFEEYTQFELRNYQTNNIGCESRLPVVWRYLTNWKNSDPDYEWMDLSMEKKKNPSCWKPFFNFVFVSSIDSFTAKIQAEMG</sequence>
<dbReference type="OrthoDB" id="2507615at2759"/>
<name>A0A0L6V6V8_9BASI</name>
<comment type="caution">
    <text evidence="1">The sequence shown here is derived from an EMBL/GenBank/DDBJ whole genome shotgun (WGS) entry which is preliminary data.</text>
</comment>
<dbReference type="Proteomes" id="UP000037035">
    <property type="component" value="Unassembled WGS sequence"/>
</dbReference>
<dbReference type="EMBL" id="LAVV01007282">
    <property type="protein sequence ID" value="KNZ56449.1"/>
    <property type="molecule type" value="Genomic_DNA"/>
</dbReference>
<proteinExistence type="predicted"/>
<gene>
    <name evidence="1" type="ORF">VP01_2400g4</name>
</gene>
<organism evidence="1 2">
    <name type="scientific">Puccinia sorghi</name>
    <dbReference type="NCBI Taxonomy" id="27349"/>
    <lineage>
        <taxon>Eukaryota</taxon>
        <taxon>Fungi</taxon>
        <taxon>Dikarya</taxon>
        <taxon>Basidiomycota</taxon>
        <taxon>Pucciniomycotina</taxon>
        <taxon>Pucciniomycetes</taxon>
        <taxon>Pucciniales</taxon>
        <taxon>Pucciniaceae</taxon>
        <taxon>Puccinia</taxon>
    </lineage>
</organism>
<reference evidence="1 2" key="1">
    <citation type="submission" date="2015-08" db="EMBL/GenBank/DDBJ databases">
        <title>Next Generation Sequencing and Analysis of the Genome of Puccinia sorghi L Schw, the Causal Agent of Maize Common Rust.</title>
        <authorList>
            <person name="Rochi L."/>
            <person name="Burguener G."/>
            <person name="Darino M."/>
            <person name="Turjanski A."/>
            <person name="Kreff E."/>
            <person name="Dieguez M.J."/>
            <person name="Sacco F."/>
        </authorList>
    </citation>
    <scope>NUCLEOTIDE SEQUENCE [LARGE SCALE GENOMIC DNA]</scope>
    <source>
        <strain evidence="1 2">RO10H11247</strain>
    </source>
</reference>
<evidence type="ECO:0000313" key="2">
    <source>
        <dbReference type="Proteomes" id="UP000037035"/>
    </source>
</evidence>